<accession>A0A2T3AF12</accession>
<reference evidence="8 9" key="1">
    <citation type="journal article" date="2018" name="Mycol. Prog.">
        <title>Coniella lustricola, a new species from submerged detritus.</title>
        <authorList>
            <person name="Raudabaugh D.B."/>
            <person name="Iturriaga T."/>
            <person name="Carver A."/>
            <person name="Mondo S."/>
            <person name="Pangilinan J."/>
            <person name="Lipzen A."/>
            <person name="He G."/>
            <person name="Amirebrahimi M."/>
            <person name="Grigoriev I.V."/>
            <person name="Miller A.N."/>
        </authorList>
    </citation>
    <scope>NUCLEOTIDE SEQUENCE [LARGE SCALE GENOMIC DNA]</scope>
    <source>
        <strain evidence="8 9">B22-T-1</strain>
    </source>
</reference>
<dbReference type="OrthoDB" id="5565328at2759"/>
<keyword evidence="6" id="KW-0539">Nucleus</keyword>
<comment type="similarity">
    <text evidence="2">Belongs to the SCC4/mau-2 family.</text>
</comment>
<name>A0A2T3AF12_9PEZI</name>
<dbReference type="AlphaFoldDB" id="A0A2T3AF12"/>
<evidence type="ECO:0000256" key="1">
    <source>
        <dbReference type="ARBA" id="ARBA00004123"/>
    </source>
</evidence>
<gene>
    <name evidence="8" type="ORF">BD289DRAFT_494343</name>
</gene>
<evidence type="ECO:0000256" key="2">
    <source>
        <dbReference type="ARBA" id="ARBA00008585"/>
    </source>
</evidence>
<keyword evidence="5" id="KW-0159">Chromosome partition</keyword>
<keyword evidence="4" id="KW-0498">Mitosis</keyword>
<dbReference type="GO" id="GO:0007064">
    <property type="term" value="P:mitotic sister chromatid cohesion"/>
    <property type="evidence" value="ECO:0007669"/>
    <property type="project" value="InterPro"/>
</dbReference>
<evidence type="ECO:0000256" key="5">
    <source>
        <dbReference type="ARBA" id="ARBA00022829"/>
    </source>
</evidence>
<dbReference type="GO" id="GO:0005634">
    <property type="term" value="C:nucleus"/>
    <property type="evidence" value="ECO:0007669"/>
    <property type="project" value="UniProtKB-SubCell"/>
</dbReference>
<dbReference type="GO" id="GO:0051301">
    <property type="term" value="P:cell division"/>
    <property type="evidence" value="ECO:0007669"/>
    <property type="project" value="UniProtKB-KW"/>
</dbReference>
<evidence type="ECO:0000256" key="4">
    <source>
        <dbReference type="ARBA" id="ARBA00022776"/>
    </source>
</evidence>
<dbReference type="Proteomes" id="UP000241462">
    <property type="component" value="Unassembled WGS sequence"/>
</dbReference>
<keyword evidence="9" id="KW-1185">Reference proteome</keyword>
<comment type="subcellular location">
    <subcellularLocation>
        <location evidence="1">Nucleus</location>
    </subcellularLocation>
</comment>
<dbReference type="STRING" id="2025994.A0A2T3AF12"/>
<keyword evidence="7" id="KW-0131">Cell cycle</keyword>
<sequence length="650" mass="71964">MPTAAGPSKSPSVAHVHNPSQHFDTPAVLTCVANDCFKVAHSAIQELAISLDQTGMDEYYKLIATGLGCLESALSLNKLPPRAEANIRLRYATILSEETDNLTEAEVALTKGIAVCEKNRLTDLKYCMQFQLLKVLYRRNRKAALVALDKNISEATTYKAVDWVYAFRFLRASFHLQTGNPTDTHAMENLRSITTLAAHRGDNAIAVLTSILEGMVHLKSCKDDSIVRVQTCIAQAARYQLDPSVHIPQIEVLTLLLDLACSLQQKSPQVTMQKLKALQFRMDELVQTSDWDQSRDELLLPLNKQTSSNSTVSDDTSTIIRPGTEHNFIVMSFVTKVHAFVLAYVLSGLALFYNGSKNEKLMEYWTEALNMLTKSTPAAYSLPMAIEQAKWRSEVGCYIYTLIALTSATRTNWTKVHECISKFEAMRPLAGTGRLDLLMLYVKGVYYQGTGDLDKALEVFGDARFSLAESTNPSSGQSGMAPSEIALLAALNRIWIMQDASRHNDHYTTELLEKIRPYCVQHSDIDIRTAFHLVAAAIETNPPQSMQIVKRNISTGLKFAQATNNTQLLGIALNLMRSCLFDSVIGDQAIKSAKAGRAQAQKAGNLLWMSVGEGMLAQTEEMQGQVEEAERLRTYGTAHANQAFVKPHTS</sequence>
<dbReference type="InterPro" id="IPR019440">
    <property type="entry name" value="MAU2"/>
</dbReference>
<proteinExistence type="inferred from homology"/>
<protein>
    <submittedName>
        <fullName evidence="8">Cohesin loading factor</fullName>
    </submittedName>
</protein>
<dbReference type="EMBL" id="KZ678399">
    <property type="protein sequence ID" value="PSR94334.1"/>
    <property type="molecule type" value="Genomic_DNA"/>
</dbReference>
<dbReference type="PANTHER" id="PTHR21394">
    <property type="entry name" value="MAU2 CHROMATID COHESION FACTOR HOMOLOG"/>
    <property type="match status" value="1"/>
</dbReference>
<evidence type="ECO:0000313" key="9">
    <source>
        <dbReference type="Proteomes" id="UP000241462"/>
    </source>
</evidence>
<evidence type="ECO:0000313" key="8">
    <source>
        <dbReference type="EMBL" id="PSR94334.1"/>
    </source>
</evidence>
<dbReference type="InParanoid" id="A0A2T3AF12"/>
<organism evidence="8 9">
    <name type="scientific">Coniella lustricola</name>
    <dbReference type="NCBI Taxonomy" id="2025994"/>
    <lineage>
        <taxon>Eukaryota</taxon>
        <taxon>Fungi</taxon>
        <taxon>Dikarya</taxon>
        <taxon>Ascomycota</taxon>
        <taxon>Pezizomycotina</taxon>
        <taxon>Sordariomycetes</taxon>
        <taxon>Sordariomycetidae</taxon>
        <taxon>Diaporthales</taxon>
        <taxon>Schizoparmaceae</taxon>
        <taxon>Coniella</taxon>
    </lineage>
</organism>
<evidence type="ECO:0000256" key="7">
    <source>
        <dbReference type="ARBA" id="ARBA00023306"/>
    </source>
</evidence>
<evidence type="ECO:0000256" key="6">
    <source>
        <dbReference type="ARBA" id="ARBA00023242"/>
    </source>
</evidence>
<dbReference type="Pfam" id="PF10345">
    <property type="entry name" value="Cohesin_load"/>
    <property type="match status" value="1"/>
</dbReference>
<keyword evidence="3" id="KW-0132">Cell division</keyword>
<evidence type="ECO:0000256" key="3">
    <source>
        <dbReference type="ARBA" id="ARBA00022618"/>
    </source>
</evidence>
<dbReference type="GO" id="GO:0007059">
    <property type="term" value="P:chromosome segregation"/>
    <property type="evidence" value="ECO:0007669"/>
    <property type="project" value="UniProtKB-KW"/>
</dbReference>